<proteinExistence type="predicted"/>
<dbReference type="InterPro" id="IPR056078">
    <property type="entry name" value="DUF7661"/>
</dbReference>
<organism evidence="2 3">
    <name type="scientific">Serratia plymuthica</name>
    <dbReference type="NCBI Taxonomy" id="82996"/>
    <lineage>
        <taxon>Bacteria</taxon>
        <taxon>Pseudomonadati</taxon>
        <taxon>Pseudomonadota</taxon>
        <taxon>Gammaproteobacteria</taxon>
        <taxon>Enterobacterales</taxon>
        <taxon>Yersiniaceae</taxon>
        <taxon>Serratia</taxon>
    </lineage>
</organism>
<evidence type="ECO:0000259" key="1">
    <source>
        <dbReference type="Pfam" id="PF24697"/>
    </source>
</evidence>
<dbReference type="OrthoDB" id="8758505at2"/>
<dbReference type="EMBL" id="PESE01000002">
    <property type="protein sequence ID" value="PYD39558.1"/>
    <property type="molecule type" value="Genomic_DNA"/>
</dbReference>
<evidence type="ECO:0000313" key="3">
    <source>
        <dbReference type="Proteomes" id="UP000248196"/>
    </source>
</evidence>
<dbReference type="Pfam" id="PF24697">
    <property type="entry name" value="DUF7661"/>
    <property type="match status" value="1"/>
</dbReference>
<reference evidence="2 3" key="1">
    <citation type="submission" date="2017-11" db="EMBL/GenBank/DDBJ databases">
        <title>Genome sequence of the oocydin A producing rhizobacterium Serratia plymuthica 4Rx5.</title>
        <authorList>
            <person name="Matilla M.A."/>
            <person name="Udaondo Z."/>
            <person name="Salmond G.P.C."/>
        </authorList>
    </citation>
    <scope>NUCLEOTIDE SEQUENCE [LARGE SCALE GENOMIC DNA]</scope>
    <source>
        <strain evidence="2 3">4Rx5</strain>
    </source>
</reference>
<feature type="domain" description="DUF7661" evidence="1">
    <location>
        <begin position="3"/>
        <end position="74"/>
    </location>
</feature>
<accession>A0A318P390</accession>
<evidence type="ECO:0000313" key="2">
    <source>
        <dbReference type="EMBL" id="PYD39558.1"/>
    </source>
</evidence>
<gene>
    <name evidence="2" type="ORF">CT690_11140</name>
</gene>
<protein>
    <recommendedName>
        <fullName evidence="1">DUF7661 domain-containing protein</fullName>
    </recommendedName>
</protein>
<dbReference type="Proteomes" id="UP000248196">
    <property type="component" value="Unassembled WGS sequence"/>
</dbReference>
<name>A0A318P390_SERPL</name>
<dbReference type="AlphaFoldDB" id="A0A318P390"/>
<comment type="caution">
    <text evidence="2">The sequence shown here is derived from an EMBL/GenBank/DDBJ whole genome shotgun (WGS) entry which is preliminary data.</text>
</comment>
<sequence length="74" mass="8730">MRMMIFNVFGRLMGVKRVGEEWLLFRVTLPERKYVRSYDIVLPEALTEADIAGYLGDIYHEAATERYPDVFKIE</sequence>